<sequence>MQHTARLPVRLTSHRDRASSDDDCGGVVFMRAYVIRVPARNHAAAVRTRAIRVGEIRHARTSAALRLETSSQVTTRLCTSQRSSRGLPSSVTIAAPDGPVAPLARRDERPVHMQRSRSIVRQKTHQRAPFVVSQSSTRDCSGRKSDTLSLIARSPAIAIKRLAWVPVGSGANQLSQTVKFLAKNHKQAARRRCNSPSPSIGRPVVGSCRVDVSVVLRMLLADVDLTKNVREHVARR</sequence>
<name>A0A1M6P8V6_9BURK</name>
<accession>A0A1M6P8V6</accession>
<evidence type="ECO:0000313" key="3">
    <source>
        <dbReference type="Proteomes" id="UP000184395"/>
    </source>
</evidence>
<evidence type="ECO:0000256" key="1">
    <source>
        <dbReference type="SAM" id="MobiDB-lite"/>
    </source>
</evidence>
<protein>
    <submittedName>
        <fullName evidence="2">Uncharacterized protein</fullName>
    </submittedName>
</protein>
<reference evidence="2 3" key="1">
    <citation type="submission" date="2016-11" db="EMBL/GenBank/DDBJ databases">
        <authorList>
            <person name="Jaros S."/>
            <person name="Januszkiewicz K."/>
            <person name="Wedrychowicz H."/>
        </authorList>
    </citation>
    <scope>NUCLEOTIDE SEQUENCE [LARGE SCALE GENOMIC DNA]</scope>
    <source>
        <strain evidence="2 3">LMG 20594</strain>
    </source>
</reference>
<feature type="compositionally biased region" description="Polar residues" evidence="1">
    <location>
        <begin position="76"/>
        <end position="92"/>
    </location>
</feature>
<feature type="region of interest" description="Disordered" evidence="1">
    <location>
        <begin position="1"/>
        <end position="21"/>
    </location>
</feature>
<dbReference type="Proteomes" id="UP000184395">
    <property type="component" value="Unassembled WGS sequence"/>
</dbReference>
<proteinExistence type="predicted"/>
<evidence type="ECO:0000313" key="2">
    <source>
        <dbReference type="EMBL" id="SHK04401.1"/>
    </source>
</evidence>
<organism evidence="2 3">
    <name type="scientific">Paraburkholderia terricola</name>
    <dbReference type="NCBI Taxonomy" id="169427"/>
    <lineage>
        <taxon>Bacteria</taxon>
        <taxon>Pseudomonadati</taxon>
        <taxon>Pseudomonadota</taxon>
        <taxon>Betaproteobacteria</taxon>
        <taxon>Burkholderiales</taxon>
        <taxon>Burkholderiaceae</taxon>
        <taxon>Paraburkholderia</taxon>
    </lineage>
</organism>
<gene>
    <name evidence="2" type="ORF">SAMN05192548_101249</name>
</gene>
<feature type="region of interest" description="Disordered" evidence="1">
    <location>
        <begin position="76"/>
        <end position="103"/>
    </location>
</feature>
<dbReference type="AlphaFoldDB" id="A0A1M6P8V6"/>
<dbReference type="EMBL" id="FRAB01000012">
    <property type="protein sequence ID" value="SHK04401.1"/>
    <property type="molecule type" value="Genomic_DNA"/>
</dbReference>